<comment type="similarity">
    <text evidence="5 16">Belongs to the CDS family.</text>
</comment>
<keyword evidence="9 16" id="KW-0812">Transmembrane</keyword>
<dbReference type="Pfam" id="PF01148">
    <property type="entry name" value="CTP_transf_1"/>
    <property type="match status" value="1"/>
</dbReference>
<keyword evidence="14" id="KW-0594">Phospholipid biosynthesis</keyword>
<reference evidence="19" key="1">
    <citation type="journal article" date="2021" name="Sci. Rep.">
        <title>Diploid genomic architecture of Nitzschia inconspicua, an elite biomass production diatom.</title>
        <authorList>
            <person name="Oliver A."/>
            <person name="Podell S."/>
            <person name="Pinowska A."/>
            <person name="Traller J.C."/>
            <person name="Smith S.R."/>
            <person name="McClure R."/>
            <person name="Beliaev A."/>
            <person name="Bohutskyi P."/>
            <person name="Hill E.A."/>
            <person name="Rabines A."/>
            <person name="Zheng H."/>
            <person name="Allen L.Z."/>
            <person name="Kuo A."/>
            <person name="Grigoriev I.V."/>
            <person name="Allen A.E."/>
            <person name="Hazlebeck D."/>
            <person name="Allen E.E."/>
        </authorList>
    </citation>
    <scope>NUCLEOTIDE SEQUENCE</scope>
    <source>
        <strain evidence="19">Hildebrandi</strain>
    </source>
</reference>
<evidence type="ECO:0000256" key="2">
    <source>
        <dbReference type="ARBA" id="ARBA00004141"/>
    </source>
</evidence>
<keyword evidence="12" id="KW-0443">Lipid metabolism</keyword>
<keyword evidence="20" id="KW-1185">Reference proteome</keyword>
<evidence type="ECO:0000256" key="8">
    <source>
        <dbReference type="ARBA" id="ARBA00022679"/>
    </source>
</evidence>
<comment type="pathway">
    <text evidence="4">Lipid metabolism.</text>
</comment>
<feature type="transmembrane region" description="Helical" evidence="18">
    <location>
        <begin position="156"/>
        <end position="177"/>
    </location>
</feature>
<comment type="caution">
    <text evidence="19">The sequence shown here is derived from an EMBL/GenBank/DDBJ whole genome shotgun (WGS) entry which is preliminary data.</text>
</comment>
<evidence type="ECO:0000313" key="20">
    <source>
        <dbReference type="Proteomes" id="UP000693970"/>
    </source>
</evidence>
<evidence type="ECO:0000256" key="18">
    <source>
        <dbReference type="SAM" id="Phobius"/>
    </source>
</evidence>
<comment type="subcellular location">
    <subcellularLocation>
        <location evidence="2">Membrane</location>
        <topology evidence="2">Multi-pass membrane protein</topology>
    </subcellularLocation>
</comment>
<feature type="transmembrane region" description="Helical" evidence="18">
    <location>
        <begin position="378"/>
        <end position="399"/>
    </location>
</feature>
<sequence length="457" mass="50265">MSLGIVTPATRLYEKPTMRFIISLRSSLTFLLILGDVGYGVTARKDLRRSQSSLSTSSNVLSRASWSQQRRQQQQHRLERLIEDQSLLFIQLRGGGSDSDVSSNDYSTSDETRKNQVSFSGPMLSYSASPEATLPPALSVKGGDDMAMRSFQLTSFRNRAVTAVLMMAFLGFLSYYFKEDGLIVFTVLLQGILFQEMTQVIGGTFTNPLPKWGWFLTAAIAWNGPKIMPWRGTLFQAVSYGMIMMSSIGVTLQLNWQKKKTSDFREYIRQAAVVAITLVLVVLPTSFWIATLEEYGMVWIFIPVLYMIINDTMAYVGGQLIGKHPLLPSISPKKTWEGFLVAALSTVGVAYLLGSHANKLLNSAESLATWYPLDKMDGMILAAFTSLVAPFGGFLGSIIKRAYGQKDFGAILPGHGGVVDRLDCQLIVAPAVYFYLNLFKFATDAGASGGTAASSRV</sequence>
<keyword evidence="7" id="KW-0444">Lipid biosynthesis</keyword>
<comment type="catalytic activity">
    <reaction evidence="1 16">
        <text>a 1,2-diacyl-sn-glycero-3-phosphate + CTP + H(+) = a CDP-1,2-diacyl-sn-glycerol + diphosphate</text>
        <dbReference type="Rhea" id="RHEA:16229"/>
        <dbReference type="ChEBI" id="CHEBI:15378"/>
        <dbReference type="ChEBI" id="CHEBI:33019"/>
        <dbReference type="ChEBI" id="CHEBI:37563"/>
        <dbReference type="ChEBI" id="CHEBI:58332"/>
        <dbReference type="ChEBI" id="CHEBI:58608"/>
        <dbReference type="EC" id="2.7.7.41"/>
    </reaction>
</comment>
<evidence type="ECO:0000256" key="3">
    <source>
        <dbReference type="ARBA" id="ARBA00005119"/>
    </source>
</evidence>
<feature type="region of interest" description="Disordered" evidence="17">
    <location>
        <begin position="95"/>
        <end position="117"/>
    </location>
</feature>
<evidence type="ECO:0000256" key="16">
    <source>
        <dbReference type="RuleBase" id="RU003938"/>
    </source>
</evidence>
<gene>
    <name evidence="19" type="ORF">IV203_007749</name>
</gene>
<dbReference type="Proteomes" id="UP000693970">
    <property type="component" value="Unassembled WGS sequence"/>
</dbReference>
<proteinExistence type="inferred from homology"/>
<feature type="transmembrane region" description="Helical" evidence="18">
    <location>
        <begin position="234"/>
        <end position="255"/>
    </location>
</feature>
<evidence type="ECO:0000256" key="15">
    <source>
        <dbReference type="ARBA" id="ARBA00023264"/>
    </source>
</evidence>
<keyword evidence="8 16" id="KW-0808">Transferase</keyword>
<dbReference type="GO" id="GO:0005789">
    <property type="term" value="C:endoplasmic reticulum membrane"/>
    <property type="evidence" value="ECO:0007669"/>
    <property type="project" value="TreeGrafter"/>
</dbReference>
<protein>
    <recommendedName>
        <fullName evidence="6 16">Phosphatidate cytidylyltransferase</fullName>
        <ecNumber evidence="6 16">2.7.7.41</ecNumber>
    </recommendedName>
</protein>
<feature type="transmembrane region" description="Helical" evidence="18">
    <location>
        <begin position="267"/>
        <end position="290"/>
    </location>
</feature>
<keyword evidence="11 18" id="KW-1133">Transmembrane helix</keyword>
<evidence type="ECO:0000256" key="6">
    <source>
        <dbReference type="ARBA" id="ARBA00012487"/>
    </source>
</evidence>
<keyword evidence="15" id="KW-1208">Phospholipid metabolism</keyword>
<dbReference type="InterPro" id="IPR000374">
    <property type="entry name" value="PC_trans"/>
</dbReference>
<dbReference type="PROSITE" id="PS01315">
    <property type="entry name" value="CDS"/>
    <property type="match status" value="1"/>
</dbReference>
<feature type="transmembrane region" description="Helical" evidence="18">
    <location>
        <begin position="338"/>
        <end position="358"/>
    </location>
</feature>
<dbReference type="PANTHER" id="PTHR13773:SF8">
    <property type="entry name" value="PHOSPHATIDATE CYTIDYLYLTRANSFERASE, PHOTORECEPTOR-SPECIFIC"/>
    <property type="match status" value="1"/>
</dbReference>
<evidence type="ECO:0000256" key="7">
    <source>
        <dbReference type="ARBA" id="ARBA00022516"/>
    </source>
</evidence>
<evidence type="ECO:0000256" key="12">
    <source>
        <dbReference type="ARBA" id="ARBA00023098"/>
    </source>
</evidence>
<evidence type="ECO:0000313" key="19">
    <source>
        <dbReference type="EMBL" id="KAG7351701.1"/>
    </source>
</evidence>
<evidence type="ECO:0000256" key="14">
    <source>
        <dbReference type="ARBA" id="ARBA00023209"/>
    </source>
</evidence>
<dbReference type="EC" id="2.7.7.41" evidence="6 16"/>
<keyword evidence="10 16" id="KW-0548">Nucleotidyltransferase</keyword>
<name>A0A9K3PM12_9STRA</name>
<feature type="transmembrane region" description="Helical" evidence="18">
    <location>
        <begin position="20"/>
        <end position="41"/>
    </location>
</feature>
<evidence type="ECO:0000256" key="13">
    <source>
        <dbReference type="ARBA" id="ARBA00023136"/>
    </source>
</evidence>
<evidence type="ECO:0000256" key="10">
    <source>
        <dbReference type="ARBA" id="ARBA00022695"/>
    </source>
</evidence>
<feature type="transmembrane region" description="Helical" evidence="18">
    <location>
        <begin position="296"/>
        <end position="317"/>
    </location>
</feature>
<reference evidence="19" key="2">
    <citation type="submission" date="2021-04" db="EMBL/GenBank/DDBJ databases">
        <authorList>
            <person name="Podell S."/>
        </authorList>
    </citation>
    <scope>NUCLEOTIDE SEQUENCE</scope>
    <source>
        <strain evidence="19">Hildebrandi</strain>
    </source>
</reference>
<dbReference type="PANTHER" id="PTHR13773">
    <property type="entry name" value="PHOSPHATIDATE CYTIDYLYLTRANSFERASE"/>
    <property type="match status" value="1"/>
</dbReference>
<accession>A0A9K3PM12</accession>
<dbReference type="EMBL" id="JAGRRH010000017">
    <property type="protein sequence ID" value="KAG7351701.1"/>
    <property type="molecule type" value="Genomic_DNA"/>
</dbReference>
<evidence type="ECO:0000256" key="4">
    <source>
        <dbReference type="ARBA" id="ARBA00005189"/>
    </source>
</evidence>
<dbReference type="GO" id="GO:0004605">
    <property type="term" value="F:phosphatidate cytidylyltransferase activity"/>
    <property type="evidence" value="ECO:0007669"/>
    <property type="project" value="UniProtKB-EC"/>
</dbReference>
<dbReference type="GO" id="GO:0008654">
    <property type="term" value="P:phospholipid biosynthetic process"/>
    <property type="evidence" value="ECO:0007669"/>
    <property type="project" value="UniProtKB-KW"/>
</dbReference>
<evidence type="ECO:0000256" key="11">
    <source>
        <dbReference type="ARBA" id="ARBA00022989"/>
    </source>
</evidence>
<organism evidence="19 20">
    <name type="scientific">Nitzschia inconspicua</name>
    <dbReference type="NCBI Taxonomy" id="303405"/>
    <lineage>
        <taxon>Eukaryota</taxon>
        <taxon>Sar</taxon>
        <taxon>Stramenopiles</taxon>
        <taxon>Ochrophyta</taxon>
        <taxon>Bacillariophyta</taxon>
        <taxon>Bacillariophyceae</taxon>
        <taxon>Bacillariophycidae</taxon>
        <taxon>Bacillariales</taxon>
        <taxon>Bacillariaceae</taxon>
        <taxon>Nitzschia</taxon>
    </lineage>
</organism>
<evidence type="ECO:0000256" key="9">
    <source>
        <dbReference type="ARBA" id="ARBA00022692"/>
    </source>
</evidence>
<comment type="pathway">
    <text evidence="3 16">Phospholipid metabolism; CDP-diacylglycerol biosynthesis; CDP-diacylglycerol from sn-glycerol 3-phosphate: step 3/3.</text>
</comment>
<keyword evidence="13 18" id="KW-0472">Membrane</keyword>
<dbReference type="InterPro" id="IPR016720">
    <property type="entry name" value="PC_Trfase_euk"/>
</dbReference>
<dbReference type="AlphaFoldDB" id="A0A9K3PM12"/>
<evidence type="ECO:0000256" key="17">
    <source>
        <dbReference type="SAM" id="MobiDB-lite"/>
    </source>
</evidence>
<feature type="compositionally biased region" description="Low complexity" evidence="17">
    <location>
        <begin position="98"/>
        <end position="109"/>
    </location>
</feature>
<evidence type="ECO:0000256" key="1">
    <source>
        <dbReference type="ARBA" id="ARBA00001698"/>
    </source>
</evidence>
<evidence type="ECO:0000256" key="5">
    <source>
        <dbReference type="ARBA" id="ARBA00010185"/>
    </source>
</evidence>
<dbReference type="OrthoDB" id="10260889at2759"/>